<dbReference type="AlphaFoldDB" id="A0A7I8W1I4"/>
<name>A0A7I8W1I4_9ANNE</name>
<dbReference type="GO" id="GO:0000062">
    <property type="term" value="F:fatty-acyl-CoA binding"/>
    <property type="evidence" value="ECO:0007669"/>
    <property type="project" value="InterPro"/>
</dbReference>
<comment type="caution">
    <text evidence="3">The sequence shown here is derived from an EMBL/GenBank/DDBJ whole genome shotgun (WGS) entry which is preliminary data.</text>
</comment>
<dbReference type="PROSITE" id="PS51228">
    <property type="entry name" value="ACB_2"/>
    <property type="match status" value="1"/>
</dbReference>
<dbReference type="PANTHER" id="PTHR23310:SF77">
    <property type="entry name" value="LD25952P"/>
    <property type="match status" value="1"/>
</dbReference>
<evidence type="ECO:0000259" key="2">
    <source>
        <dbReference type="PROSITE" id="PS51228"/>
    </source>
</evidence>
<organism evidence="3 4">
    <name type="scientific">Dimorphilus gyrociliatus</name>
    <dbReference type="NCBI Taxonomy" id="2664684"/>
    <lineage>
        <taxon>Eukaryota</taxon>
        <taxon>Metazoa</taxon>
        <taxon>Spiralia</taxon>
        <taxon>Lophotrochozoa</taxon>
        <taxon>Annelida</taxon>
        <taxon>Polychaeta</taxon>
        <taxon>Polychaeta incertae sedis</taxon>
        <taxon>Dinophilidae</taxon>
        <taxon>Dimorphilus</taxon>
    </lineage>
</organism>
<keyword evidence="4" id="KW-1185">Reference proteome</keyword>
<accession>A0A7I8W1I4</accession>
<dbReference type="Pfam" id="PF00887">
    <property type="entry name" value="ACBP"/>
    <property type="match status" value="1"/>
</dbReference>
<dbReference type="PRINTS" id="PR00689">
    <property type="entry name" value="ACOABINDINGP"/>
</dbReference>
<dbReference type="SUPFAM" id="SSF47027">
    <property type="entry name" value="Acyl-CoA binding protein"/>
    <property type="match status" value="1"/>
</dbReference>
<evidence type="ECO:0000313" key="4">
    <source>
        <dbReference type="Proteomes" id="UP000549394"/>
    </source>
</evidence>
<dbReference type="Proteomes" id="UP000549394">
    <property type="component" value="Unassembled WGS sequence"/>
</dbReference>
<gene>
    <name evidence="3" type="ORF">DGYR_LOCUS9457</name>
</gene>
<keyword evidence="1" id="KW-0446">Lipid-binding</keyword>
<dbReference type="Gene3D" id="1.20.80.10">
    <property type="match status" value="1"/>
</dbReference>
<dbReference type="FunFam" id="1.20.80.10:FF:000010">
    <property type="entry name" value="Acyl-CoA-binding domain-containing protein 5"/>
    <property type="match status" value="1"/>
</dbReference>
<dbReference type="EMBL" id="CAJFCJ010000014">
    <property type="protein sequence ID" value="CAD5121510.1"/>
    <property type="molecule type" value="Genomic_DNA"/>
</dbReference>
<evidence type="ECO:0000313" key="3">
    <source>
        <dbReference type="EMBL" id="CAD5121510.1"/>
    </source>
</evidence>
<dbReference type="InterPro" id="IPR000582">
    <property type="entry name" value="Acyl-CoA-binding_protein"/>
</dbReference>
<evidence type="ECO:0000256" key="1">
    <source>
        <dbReference type="ARBA" id="ARBA00023121"/>
    </source>
</evidence>
<dbReference type="OrthoDB" id="71307at2759"/>
<dbReference type="InterPro" id="IPR035984">
    <property type="entry name" value="Acyl-CoA-binding_sf"/>
</dbReference>
<sequence>MSLKEKFDMAVDVVQSLPKEGPQKPTDQVRLKFYSYYKQATIGKCNTSGPGMFSLDLVGKAKWNAWNGLGDMPSEEAMANYVMELKKMIQENPSKSEDAVQAKIDKFMSMV</sequence>
<dbReference type="GO" id="GO:0005737">
    <property type="term" value="C:cytoplasm"/>
    <property type="evidence" value="ECO:0007669"/>
    <property type="project" value="TreeGrafter"/>
</dbReference>
<feature type="domain" description="ACB" evidence="2">
    <location>
        <begin position="3"/>
        <end position="94"/>
    </location>
</feature>
<dbReference type="InterPro" id="IPR014352">
    <property type="entry name" value="FERM/acyl-CoA-bd_prot_sf"/>
</dbReference>
<dbReference type="GO" id="GO:0006631">
    <property type="term" value="P:fatty acid metabolic process"/>
    <property type="evidence" value="ECO:0007669"/>
    <property type="project" value="TreeGrafter"/>
</dbReference>
<proteinExistence type="predicted"/>
<protein>
    <submittedName>
        <fullName evidence="3">DgyrCDS10014</fullName>
    </submittedName>
</protein>
<dbReference type="PANTHER" id="PTHR23310">
    <property type="entry name" value="ACYL-COA-BINDING PROTEIN, ACBP"/>
    <property type="match status" value="1"/>
</dbReference>
<reference evidence="3 4" key="1">
    <citation type="submission" date="2020-08" db="EMBL/GenBank/DDBJ databases">
        <authorList>
            <person name="Hejnol A."/>
        </authorList>
    </citation>
    <scope>NUCLEOTIDE SEQUENCE [LARGE SCALE GENOMIC DNA]</scope>
</reference>